<accession>A0A9P9EJJ8</accession>
<dbReference type="AlphaFoldDB" id="A0A9P9EJJ8"/>
<protein>
    <submittedName>
        <fullName evidence="2">Uncharacterized protein</fullName>
    </submittedName>
</protein>
<keyword evidence="3" id="KW-1185">Reference proteome</keyword>
<name>A0A9P9EJJ8_9HYPO</name>
<feature type="region of interest" description="Disordered" evidence="1">
    <location>
        <begin position="147"/>
        <end position="182"/>
    </location>
</feature>
<comment type="caution">
    <text evidence="2">The sequence shown here is derived from an EMBL/GenBank/DDBJ whole genome shotgun (WGS) entry which is preliminary data.</text>
</comment>
<evidence type="ECO:0000256" key="1">
    <source>
        <dbReference type="SAM" id="MobiDB-lite"/>
    </source>
</evidence>
<organism evidence="2 3">
    <name type="scientific">Dactylonectria macrodidyma</name>
    <dbReference type="NCBI Taxonomy" id="307937"/>
    <lineage>
        <taxon>Eukaryota</taxon>
        <taxon>Fungi</taxon>
        <taxon>Dikarya</taxon>
        <taxon>Ascomycota</taxon>
        <taxon>Pezizomycotina</taxon>
        <taxon>Sordariomycetes</taxon>
        <taxon>Hypocreomycetidae</taxon>
        <taxon>Hypocreales</taxon>
        <taxon>Nectriaceae</taxon>
        <taxon>Dactylonectria</taxon>
    </lineage>
</organism>
<evidence type="ECO:0000313" key="3">
    <source>
        <dbReference type="Proteomes" id="UP000738349"/>
    </source>
</evidence>
<proteinExistence type="predicted"/>
<sequence length="201" mass="22178">MHAQMVKGGVDATTLDTRSLVWTREPQHQTTCLHASPKQVTQRNADRHHKRPAKTACRLTRSSHDSRVSYVSQLDIPPCVFPSSPIPAFRTPLFSLLWGCRSCIISWGPPLSPAFLRVPAVARSVLSQSSVTFARCRASFRSAGTYRPPGPAPLEISEPGKGNEEKKLHHPRLGPFRRNSCRSYGSPPLKTVRASCVTSDV</sequence>
<evidence type="ECO:0000313" key="2">
    <source>
        <dbReference type="EMBL" id="KAH7140694.1"/>
    </source>
</evidence>
<dbReference type="Proteomes" id="UP000738349">
    <property type="component" value="Unassembled WGS sequence"/>
</dbReference>
<gene>
    <name evidence="2" type="ORF">EDB81DRAFT_62348</name>
</gene>
<dbReference type="EMBL" id="JAGMUV010000011">
    <property type="protein sequence ID" value="KAH7140694.1"/>
    <property type="molecule type" value="Genomic_DNA"/>
</dbReference>
<reference evidence="2" key="1">
    <citation type="journal article" date="2021" name="Nat. Commun.">
        <title>Genetic determinants of endophytism in the Arabidopsis root mycobiome.</title>
        <authorList>
            <person name="Mesny F."/>
            <person name="Miyauchi S."/>
            <person name="Thiergart T."/>
            <person name="Pickel B."/>
            <person name="Atanasova L."/>
            <person name="Karlsson M."/>
            <person name="Huettel B."/>
            <person name="Barry K.W."/>
            <person name="Haridas S."/>
            <person name="Chen C."/>
            <person name="Bauer D."/>
            <person name="Andreopoulos W."/>
            <person name="Pangilinan J."/>
            <person name="LaButti K."/>
            <person name="Riley R."/>
            <person name="Lipzen A."/>
            <person name="Clum A."/>
            <person name="Drula E."/>
            <person name="Henrissat B."/>
            <person name="Kohler A."/>
            <person name="Grigoriev I.V."/>
            <person name="Martin F.M."/>
            <person name="Hacquard S."/>
        </authorList>
    </citation>
    <scope>NUCLEOTIDE SEQUENCE</scope>
    <source>
        <strain evidence="2">MPI-CAGE-AT-0147</strain>
    </source>
</reference>